<name>A0A953HMC8_9BACT</name>
<dbReference type="Pfam" id="PF13517">
    <property type="entry name" value="FG-GAP_3"/>
    <property type="match status" value="1"/>
</dbReference>
<organism evidence="2 3">
    <name type="scientific">Membranihabitans marinus</name>
    <dbReference type="NCBI Taxonomy" id="1227546"/>
    <lineage>
        <taxon>Bacteria</taxon>
        <taxon>Pseudomonadati</taxon>
        <taxon>Bacteroidota</taxon>
        <taxon>Saprospiria</taxon>
        <taxon>Saprospirales</taxon>
        <taxon>Saprospiraceae</taxon>
        <taxon>Membranihabitans</taxon>
    </lineage>
</organism>
<dbReference type="AlphaFoldDB" id="A0A953HMC8"/>
<dbReference type="Proteomes" id="UP000753961">
    <property type="component" value="Unassembled WGS sequence"/>
</dbReference>
<dbReference type="Gene3D" id="2.130.10.130">
    <property type="entry name" value="Integrin alpha, N-terminal"/>
    <property type="match status" value="2"/>
</dbReference>
<evidence type="ECO:0000313" key="3">
    <source>
        <dbReference type="Proteomes" id="UP000753961"/>
    </source>
</evidence>
<dbReference type="PANTHER" id="PTHR44103:SF1">
    <property type="entry name" value="PROPROTEIN CONVERTASE P"/>
    <property type="match status" value="1"/>
</dbReference>
<dbReference type="InterPro" id="IPR028994">
    <property type="entry name" value="Integrin_alpha_N"/>
</dbReference>
<keyword evidence="1" id="KW-0732">Signal</keyword>
<comment type="caution">
    <text evidence="2">The sequence shown here is derived from an EMBL/GenBank/DDBJ whole genome shotgun (WGS) entry which is preliminary data.</text>
</comment>
<dbReference type="EMBL" id="JAHVHU010000004">
    <property type="protein sequence ID" value="MBY5957158.1"/>
    <property type="molecule type" value="Genomic_DNA"/>
</dbReference>
<dbReference type="NCBIfam" id="TIGR04183">
    <property type="entry name" value="Por_Secre_tail"/>
    <property type="match status" value="1"/>
</dbReference>
<dbReference type="InterPro" id="IPR026444">
    <property type="entry name" value="Secre_tail"/>
</dbReference>
<accession>A0A953HMC8</accession>
<proteinExistence type="predicted"/>
<dbReference type="SUPFAM" id="SSF69318">
    <property type="entry name" value="Integrin alpha N-terminal domain"/>
    <property type="match status" value="2"/>
</dbReference>
<evidence type="ECO:0000256" key="1">
    <source>
        <dbReference type="ARBA" id="ARBA00022729"/>
    </source>
</evidence>
<gene>
    <name evidence="2" type="ORF">KUV50_03350</name>
</gene>
<evidence type="ECO:0000313" key="2">
    <source>
        <dbReference type="EMBL" id="MBY5957158.1"/>
    </source>
</evidence>
<sequence>MKKNCIWKYFIHVFLVLIPGYHLAQKPTTWYNKNGGIWPSALAGGFIAPQFSMFDLTQDGQLELITFDRYSGIIQVWSRAGSTSTYILHTDTSIEWPDVQSWMLIRDFNQDQVPDIFTQGLHGIAVYKGIMQGDKLRFEKVTGSSFIDDSLLFQHQSGSKTNIYHNAADIPVIEDVDGDGDLDILTFELSGSYLYYYENQKNKTGKDFEYILRHNCWGYFAENLFSDELNISKNHPICPPPFSVRHAGSTSCLIDVNHDSLPDLILGDVGSNSLKILINKGSRDQAVIKQVEPFFPNEEDPAILHYFPAAFKLDINQDELDDIVIAVNEYPMTDDEGIWLYTGTGRKEQPFLFQTNQWLTDQYIDLGQYTSPLFIDINGDGVKDLLIGYQEVRGGHPPLNKIAYFEARSEREYQLRALNFKNLDETLRSGFRPYLTSGDVDGDGDTDILIGMSNGDCYLIENKSGNNHEFILGEIKKNWQGLRLLSGATPELFDIDGDGDLDIISGTDNGTIGLYLNTGTHTNAAFDSDLNSAPNVKQLGKIHTVNQNNLIGRSAPRIIIRATDTVLVSGSHGGNIFTYRVNSNDFNSKFDQITPEGWPNKGGGNGRMTVHQNQKKNFHFLMGNISGGLIEKMVPSVPTHPKDNPELSVDLYPNPVQRGDYIQVEVEGLPQITHFELFYPSGTLFRSIPITALDQYQFSTRDWLPGVYFLRIILKDRSSVIRKVIVQ</sequence>
<dbReference type="RefSeq" id="WP_222578681.1">
    <property type="nucleotide sequence ID" value="NZ_JAHVHU010000004.1"/>
</dbReference>
<dbReference type="PANTHER" id="PTHR44103">
    <property type="entry name" value="PROPROTEIN CONVERTASE P"/>
    <property type="match status" value="1"/>
</dbReference>
<dbReference type="InterPro" id="IPR013517">
    <property type="entry name" value="FG-GAP"/>
</dbReference>
<reference evidence="2" key="1">
    <citation type="submission" date="2021-06" db="EMBL/GenBank/DDBJ databases">
        <title>44 bacteria genomes isolated from Dapeng, Shenzhen.</title>
        <authorList>
            <person name="Zheng W."/>
            <person name="Yu S."/>
            <person name="Huang Y."/>
        </authorList>
    </citation>
    <scope>NUCLEOTIDE SEQUENCE</scope>
    <source>
        <strain evidence="2">DP5N28-2</strain>
    </source>
</reference>
<protein>
    <submittedName>
        <fullName evidence="2">T9SS type A sorting domain-containing protein</fullName>
    </submittedName>
</protein>
<keyword evidence="3" id="KW-1185">Reference proteome</keyword>